<dbReference type="EC" id="5.4.3.8" evidence="4"/>
<feature type="non-terminal residue" evidence="9">
    <location>
        <position position="1"/>
    </location>
</feature>
<evidence type="ECO:0000313" key="9">
    <source>
        <dbReference type="EMBL" id="CAI8025988.1"/>
    </source>
</evidence>
<dbReference type="InterPro" id="IPR015422">
    <property type="entry name" value="PyrdxlP-dep_Trfase_small"/>
</dbReference>
<gene>
    <name evidence="9" type="ORF">GBAR_LOCUS14973</name>
</gene>
<dbReference type="Gene3D" id="3.40.640.10">
    <property type="entry name" value="Type I PLP-dependent aspartate aminotransferase-like (Major domain)"/>
    <property type="match status" value="1"/>
</dbReference>
<comment type="similarity">
    <text evidence="3">Belongs to the class-III pyridoxal-phosphate-dependent aminotransferase family. HemL subfamily.</text>
</comment>
<protein>
    <recommendedName>
        <fullName evidence="4">glutamate-1-semialdehyde 2,1-aminomutase</fullName>
        <ecNumber evidence="4">5.4.3.8</ecNumber>
    </recommendedName>
</protein>
<dbReference type="Proteomes" id="UP001174909">
    <property type="component" value="Unassembled WGS sequence"/>
</dbReference>
<dbReference type="GO" id="GO:0042286">
    <property type="term" value="F:glutamate-1-semialdehyde 2,1-aminomutase activity"/>
    <property type="evidence" value="ECO:0007669"/>
    <property type="project" value="UniProtKB-EC"/>
</dbReference>
<keyword evidence="6" id="KW-0413">Isomerase</keyword>
<keyword evidence="10" id="KW-1185">Reference proteome</keyword>
<evidence type="ECO:0000256" key="1">
    <source>
        <dbReference type="ARBA" id="ARBA00001933"/>
    </source>
</evidence>
<dbReference type="SUPFAM" id="SSF53383">
    <property type="entry name" value="PLP-dependent transferases"/>
    <property type="match status" value="1"/>
</dbReference>
<organism evidence="9 10">
    <name type="scientific">Geodia barretti</name>
    <name type="common">Barrett's horny sponge</name>
    <dbReference type="NCBI Taxonomy" id="519541"/>
    <lineage>
        <taxon>Eukaryota</taxon>
        <taxon>Metazoa</taxon>
        <taxon>Porifera</taxon>
        <taxon>Demospongiae</taxon>
        <taxon>Heteroscleromorpha</taxon>
        <taxon>Tetractinellida</taxon>
        <taxon>Astrophorina</taxon>
        <taxon>Geodiidae</taxon>
        <taxon>Geodia</taxon>
    </lineage>
</organism>
<dbReference type="PROSITE" id="PS00600">
    <property type="entry name" value="AA_TRANSFER_CLASS_3"/>
    <property type="match status" value="1"/>
</dbReference>
<evidence type="ECO:0000256" key="4">
    <source>
        <dbReference type="ARBA" id="ARBA00012143"/>
    </source>
</evidence>
<sequence>KKQRLRSTSRPYFPDGVTHDNRHTEPFPIYINRAQGSKKWSVDEIELIDYWSGHGALLLGHSPPEIVEAVTQQMPRGTHYGACHALEVEWGGLVQELIPSAERIRFVNSGTEATLMAIRLARMHTGKNKFLKFAGHFHGWHDSVILGVNPPFETPVPGIPESVIDTTVICPPNDIDAVEKQLKSDPDIACVILEPTGGAFGTIPTNGEFLRQLRQITQDHGVILIFDEVISGFRVSPGGAQGYYNITPDLTTLAKILAGGLPGGAVAGKEELLNLISIKASKSNSRGQRMPHPGTFNANPLSAAAGIAMLRQVKTGVPHEKVNRSAKMLREGLVDVIDQHKLDWAVYGEFSGVKFLIGHGVDGLRAADFDPYNWEPHH</sequence>
<evidence type="ECO:0000256" key="6">
    <source>
        <dbReference type="ARBA" id="ARBA00023235"/>
    </source>
</evidence>
<comment type="caution">
    <text evidence="9">The sequence shown here is derived from an EMBL/GenBank/DDBJ whole genome shotgun (WGS) entry which is preliminary data.</text>
</comment>
<proteinExistence type="inferred from homology"/>
<evidence type="ECO:0000313" key="10">
    <source>
        <dbReference type="Proteomes" id="UP001174909"/>
    </source>
</evidence>
<dbReference type="GO" id="GO:0008483">
    <property type="term" value="F:transaminase activity"/>
    <property type="evidence" value="ECO:0007669"/>
    <property type="project" value="InterPro"/>
</dbReference>
<name>A0AA35WLK8_GEOBA</name>
<comment type="pathway">
    <text evidence="2">Porphyrin-containing compound metabolism; protoporphyrin-IX biosynthesis; 5-aminolevulinate from L-glutamyl-tRNA(Glu): step 2/2.</text>
</comment>
<keyword evidence="5 8" id="KW-0663">Pyridoxal phosphate</keyword>
<dbReference type="EMBL" id="CASHTH010002193">
    <property type="protein sequence ID" value="CAI8025988.1"/>
    <property type="molecule type" value="Genomic_DNA"/>
</dbReference>
<dbReference type="InterPro" id="IPR015421">
    <property type="entry name" value="PyrdxlP-dep_Trfase_major"/>
</dbReference>
<dbReference type="InterPro" id="IPR005814">
    <property type="entry name" value="Aminotrans_3"/>
</dbReference>
<dbReference type="AlphaFoldDB" id="A0AA35WLK8"/>
<dbReference type="GO" id="GO:0030170">
    <property type="term" value="F:pyridoxal phosphate binding"/>
    <property type="evidence" value="ECO:0007669"/>
    <property type="project" value="InterPro"/>
</dbReference>
<dbReference type="Pfam" id="PF00202">
    <property type="entry name" value="Aminotran_3"/>
    <property type="match status" value="1"/>
</dbReference>
<dbReference type="PANTHER" id="PTHR43713:SF3">
    <property type="entry name" value="GLUTAMATE-1-SEMIALDEHYDE 2,1-AMINOMUTASE 1, CHLOROPLASTIC-RELATED"/>
    <property type="match status" value="1"/>
</dbReference>
<evidence type="ECO:0000256" key="3">
    <source>
        <dbReference type="ARBA" id="ARBA00008981"/>
    </source>
</evidence>
<evidence type="ECO:0000256" key="2">
    <source>
        <dbReference type="ARBA" id="ARBA00004819"/>
    </source>
</evidence>
<dbReference type="Gene3D" id="3.90.1150.10">
    <property type="entry name" value="Aspartate Aminotransferase, domain 1"/>
    <property type="match status" value="1"/>
</dbReference>
<accession>A0AA35WLK8</accession>
<comment type="cofactor">
    <cofactor evidence="1">
        <name>pyridoxal 5'-phosphate</name>
        <dbReference type="ChEBI" id="CHEBI:597326"/>
    </cofactor>
</comment>
<evidence type="ECO:0000256" key="5">
    <source>
        <dbReference type="ARBA" id="ARBA00022898"/>
    </source>
</evidence>
<keyword evidence="7" id="KW-0627">Porphyrin biosynthesis</keyword>
<dbReference type="InterPro" id="IPR015424">
    <property type="entry name" value="PyrdxlP-dep_Trfase"/>
</dbReference>
<reference evidence="9" key="1">
    <citation type="submission" date="2023-03" db="EMBL/GenBank/DDBJ databases">
        <authorList>
            <person name="Steffen K."/>
            <person name="Cardenas P."/>
        </authorList>
    </citation>
    <scope>NUCLEOTIDE SEQUENCE</scope>
</reference>
<dbReference type="InterPro" id="IPR049704">
    <property type="entry name" value="Aminotrans_3_PPA_site"/>
</dbReference>
<dbReference type="PANTHER" id="PTHR43713">
    <property type="entry name" value="GLUTAMATE-1-SEMIALDEHYDE 2,1-AMINOMUTASE"/>
    <property type="match status" value="1"/>
</dbReference>
<dbReference type="GO" id="GO:0006779">
    <property type="term" value="P:porphyrin-containing compound biosynthetic process"/>
    <property type="evidence" value="ECO:0007669"/>
    <property type="project" value="UniProtKB-KW"/>
</dbReference>
<evidence type="ECO:0000256" key="7">
    <source>
        <dbReference type="ARBA" id="ARBA00023244"/>
    </source>
</evidence>
<dbReference type="CDD" id="cd00610">
    <property type="entry name" value="OAT_like"/>
    <property type="match status" value="1"/>
</dbReference>
<evidence type="ECO:0000256" key="8">
    <source>
        <dbReference type="RuleBase" id="RU003560"/>
    </source>
</evidence>
<dbReference type="FunFam" id="3.40.640.10:FF:000021">
    <property type="entry name" value="Glutamate-1-semialdehyde 2,1-aminomutase"/>
    <property type="match status" value="1"/>
</dbReference>